<dbReference type="EMBL" id="PETL01000228">
    <property type="protein sequence ID" value="PIV63933.1"/>
    <property type="molecule type" value="Genomic_DNA"/>
</dbReference>
<dbReference type="PANTHER" id="PTHR43377">
    <property type="entry name" value="BILIVERDIN REDUCTASE A"/>
    <property type="match status" value="1"/>
</dbReference>
<accession>A0A2M7E890</accession>
<dbReference type="Gene3D" id="2.160.10.10">
    <property type="entry name" value="Hexapeptide repeat proteins"/>
    <property type="match status" value="1"/>
</dbReference>
<name>A0A2M7E890_9BACT</name>
<reference evidence="5" key="1">
    <citation type="submission" date="2017-09" db="EMBL/GenBank/DDBJ databases">
        <title>Depth-based differentiation of microbial function through sediment-hosted aquifers and enrichment of novel symbionts in the deep terrestrial subsurface.</title>
        <authorList>
            <person name="Probst A.J."/>
            <person name="Ladd B."/>
            <person name="Jarett J.K."/>
            <person name="Geller-Mcgrath D.E."/>
            <person name="Sieber C.M.K."/>
            <person name="Emerson J.B."/>
            <person name="Anantharaman K."/>
            <person name="Thomas B.C."/>
            <person name="Malmstrom R."/>
            <person name="Stieglmeier M."/>
            <person name="Klingl A."/>
            <person name="Woyke T."/>
            <person name="Ryan C.M."/>
            <person name="Banfield J.F."/>
        </authorList>
    </citation>
    <scope>NUCLEOTIDE SEQUENCE [LARGE SCALE GENOMIC DNA]</scope>
</reference>
<dbReference type="SUPFAM" id="SSF51161">
    <property type="entry name" value="Trimeric LpxA-like enzymes"/>
    <property type="match status" value="1"/>
</dbReference>
<dbReference type="GO" id="GO:0000166">
    <property type="term" value="F:nucleotide binding"/>
    <property type="evidence" value="ECO:0007669"/>
    <property type="project" value="InterPro"/>
</dbReference>
<dbReference type="SUPFAM" id="SSF55347">
    <property type="entry name" value="Glyceraldehyde-3-phosphate dehydrogenase-like, C-terminal domain"/>
    <property type="match status" value="1"/>
</dbReference>
<dbReference type="Pfam" id="PF01408">
    <property type="entry name" value="GFO_IDH_MocA"/>
    <property type="match status" value="1"/>
</dbReference>
<feature type="region of interest" description="Disordered" evidence="1">
    <location>
        <begin position="318"/>
        <end position="350"/>
    </location>
</feature>
<dbReference type="Pfam" id="PF22725">
    <property type="entry name" value="GFO_IDH_MocA_C3"/>
    <property type="match status" value="1"/>
</dbReference>
<organism evidence="4 5">
    <name type="scientific">bacterium (Candidatus Ratteibacteria) CG01_land_8_20_14_3_00_40_19</name>
    <dbReference type="NCBI Taxonomy" id="2014290"/>
    <lineage>
        <taxon>Bacteria</taxon>
        <taxon>Candidatus Ratteibacteria</taxon>
    </lineage>
</organism>
<dbReference type="PANTHER" id="PTHR43377:SF6">
    <property type="entry name" value="GFO_IDH_MOCA-LIKE OXIDOREDUCTASE N-TERMINAL DOMAIN-CONTAINING PROTEIN"/>
    <property type="match status" value="1"/>
</dbReference>
<dbReference type="CDD" id="cd03358">
    <property type="entry name" value="LbH_WxcM_N_like"/>
    <property type="match status" value="1"/>
</dbReference>
<dbReference type="InterPro" id="IPR001451">
    <property type="entry name" value="Hexapep"/>
</dbReference>
<proteinExistence type="predicted"/>
<evidence type="ECO:0000313" key="4">
    <source>
        <dbReference type="EMBL" id="PIV63933.1"/>
    </source>
</evidence>
<sequence length="541" mass="59781">MKKNIAVVGAGYWGKNLVRNFAELGVLLLICEKDSQKITLFKEKYPQIKTTRIFEEVLKNKAVKGVVLATPAASHFRLGKEVLNSGKDLFVEKPLSLSVREGKELVNLAKEKKAILMIGHLLVYHPAMVKLKEIIRKGKLGKIYYLYSNRLNLGKFRTEENILWSFAPHDISVILHLLEEEPESVGAVGSAYLNPHIFDVTVTNLRFKSGVGAHILVSWLHPYKEQKLIVVGEQGMVLFDDLAKNKLTLFRHQVEWKGRIPTPKKREGKPISFRVEEPLYLECRHFAECIKTRKTPQTDGAEGLRVLRVLEAAENSLASGGIPVSPSPLSPPLEGGEKDNSSLPQAGRERGRGEYFAHPTAVIEEPCAIGKGTKIWHFSHIMKDSKIGKNCNIGGNVVISPGVIIGNNVKIQNNVSVYTGATLEDDVFCGPSMVFTNVINPRSHVNRRNQYQKILVKKGASLGANCTLVCGHTIGQYAFVGAGAVVTRDIPDYALCVGVPAKLAGWVCQCGEKLNFKGKTAICKACGLKYLEEKDKVRLIT</sequence>
<dbReference type="Gene3D" id="3.40.50.720">
    <property type="entry name" value="NAD(P)-binding Rossmann-like Domain"/>
    <property type="match status" value="1"/>
</dbReference>
<evidence type="ECO:0000259" key="3">
    <source>
        <dbReference type="Pfam" id="PF22725"/>
    </source>
</evidence>
<dbReference type="InterPro" id="IPR011004">
    <property type="entry name" value="Trimer_LpxA-like_sf"/>
</dbReference>
<protein>
    <submittedName>
        <fullName evidence="4">Oxidoreductase</fullName>
    </submittedName>
</protein>
<dbReference type="Gene3D" id="3.30.360.10">
    <property type="entry name" value="Dihydrodipicolinate Reductase, domain 2"/>
    <property type="match status" value="1"/>
</dbReference>
<feature type="domain" description="Gfo/Idh/MocA-like oxidoreductase N-terminal" evidence="2">
    <location>
        <begin position="4"/>
        <end position="120"/>
    </location>
</feature>
<dbReference type="InterPro" id="IPR000683">
    <property type="entry name" value="Gfo/Idh/MocA-like_OxRdtase_N"/>
</dbReference>
<gene>
    <name evidence="4" type="ORF">COS11_04795</name>
</gene>
<feature type="domain" description="GFO/IDH/MocA-like oxidoreductase" evidence="3">
    <location>
        <begin position="129"/>
        <end position="237"/>
    </location>
</feature>
<dbReference type="InterPro" id="IPR051450">
    <property type="entry name" value="Gfo/Idh/MocA_Oxidoreductases"/>
</dbReference>
<dbReference type="SUPFAM" id="SSF51735">
    <property type="entry name" value="NAD(P)-binding Rossmann-fold domains"/>
    <property type="match status" value="1"/>
</dbReference>
<evidence type="ECO:0000259" key="2">
    <source>
        <dbReference type="Pfam" id="PF01408"/>
    </source>
</evidence>
<dbReference type="Proteomes" id="UP000228886">
    <property type="component" value="Unassembled WGS sequence"/>
</dbReference>
<comment type="caution">
    <text evidence="4">The sequence shown here is derived from an EMBL/GenBank/DDBJ whole genome shotgun (WGS) entry which is preliminary data.</text>
</comment>
<dbReference type="AlphaFoldDB" id="A0A2M7E890"/>
<dbReference type="InterPro" id="IPR036291">
    <property type="entry name" value="NAD(P)-bd_dom_sf"/>
</dbReference>
<dbReference type="Pfam" id="PF00132">
    <property type="entry name" value="Hexapep"/>
    <property type="match status" value="1"/>
</dbReference>
<dbReference type="InterPro" id="IPR055170">
    <property type="entry name" value="GFO_IDH_MocA-like_dom"/>
</dbReference>
<dbReference type="Pfam" id="PF14602">
    <property type="entry name" value="Hexapep_2"/>
    <property type="match status" value="1"/>
</dbReference>
<evidence type="ECO:0000313" key="5">
    <source>
        <dbReference type="Proteomes" id="UP000228886"/>
    </source>
</evidence>
<evidence type="ECO:0000256" key="1">
    <source>
        <dbReference type="SAM" id="MobiDB-lite"/>
    </source>
</evidence>